<comment type="caution">
    <text evidence="3">The sequence shown here is derived from an EMBL/GenBank/DDBJ whole genome shotgun (WGS) entry which is preliminary data.</text>
</comment>
<keyword evidence="4" id="KW-1185">Reference proteome</keyword>
<dbReference type="AlphaFoldDB" id="A0A9P8UAU3"/>
<reference evidence="3" key="1">
    <citation type="journal article" date="2021" name="Nat. Commun.">
        <title>Genetic determinants of endophytism in the Arabidopsis root mycobiome.</title>
        <authorList>
            <person name="Mesny F."/>
            <person name="Miyauchi S."/>
            <person name="Thiergart T."/>
            <person name="Pickel B."/>
            <person name="Atanasova L."/>
            <person name="Karlsson M."/>
            <person name="Huettel B."/>
            <person name="Barry K.W."/>
            <person name="Haridas S."/>
            <person name="Chen C."/>
            <person name="Bauer D."/>
            <person name="Andreopoulos W."/>
            <person name="Pangilinan J."/>
            <person name="LaButti K."/>
            <person name="Riley R."/>
            <person name="Lipzen A."/>
            <person name="Clum A."/>
            <person name="Drula E."/>
            <person name="Henrissat B."/>
            <person name="Kohler A."/>
            <person name="Grigoriev I.V."/>
            <person name="Martin F.M."/>
            <person name="Hacquard S."/>
        </authorList>
    </citation>
    <scope>NUCLEOTIDE SEQUENCE</scope>
    <source>
        <strain evidence="3">MPI-SDFR-AT-0073</strain>
    </source>
</reference>
<feature type="compositionally biased region" description="Basic and acidic residues" evidence="1">
    <location>
        <begin position="29"/>
        <end position="56"/>
    </location>
</feature>
<dbReference type="OrthoDB" id="3642468at2759"/>
<sequence>MPHFLKGSRIASSKIRKDEQLGDEELEPLEDKTEPLQRRSKRTERAERKQKQKVEKHKVESQVTHILELPHELVLEILYYCQPSTLMNLRRTSRAYRDVLLQEESRILDRVCDLRYRCLRKCFHPPVLLKHGGTQKRAQKTIPAHSAPDPALICTCFICLLRWNSLNIILDFAHYQNDLERGNPLPIMPRGIFPENNRKLLDDHATIVRKALESPLWHARILEEHLRSTTRAISRHAANKGNKRRRFRMTKEDMESESDRFLERSGPPTADIPYMRDNYYMLETFMPNRGWNLEENRWMYLPKEQHDTDLNIVVSWARWRAQQAAIQVEAQ</sequence>
<feature type="region of interest" description="Disordered" evidence="1">
    <location>
        <begin position="237"/>
        <end position="269"/>
    </location>
</feature>
<feature type="region of interest" description="Disordered" evidence="1">
    <location>
        <begin position="21"/>
        <end position="56"/>
    </location>
</feature>
<evidence type="ECO:0000313" key="4">
    <source>
        <dbReference type="Proteomes" id="UP000758603"/>
    </source>
</evidence>
<protein>
    <recommendedName>
        <fullName evidence="2">F-box domain-containing protein</fullName>
    </recommendedName>
</protein>
<dbReference type="Pfam" id="PF00646">
    <property type="entry name" value="F-box"/>
    <property type="match status" value="1"/>
</dbReference>
<dbReference type="SUPFAM" id="SSF81383">
    <property type="entry name" value="F-box domain"/>
    <property type="match status" value="1"/>
</dbReference>
<dbReference type="InterPro" id="IPR001810">
    <property type="entry name" value="F-box_dom"/>
</dbReference>
<feature type="compositionally biased region" description="Basic and acidic residues" evidence="1">
    <location>
        <begin position="249"/>
        <end position="263"/>
    </location>
</feature>
<evidence type="ECO:0000259" key="2">
    <source>
        <dbReference type="PROSITE" id="PS50181"/>
    </source>
</evidence>
<dbReference type="GeneID" id="70133194"/>
<dbReference type="Gene3D" id="1.20.1280.50">
    <property type="match status" value="1"/>
</dbReference>
<dbReference type="PROSITE" id="PS50181">
    <property type="entry name" value="FBOX"/>
    <property type="match status" value="1"/>
</dbReference>
<dbReference type="InterPro" id="IPR036047">
    <property type="entry name" value="F-box-like_dom_sf"/>
</dbReference>
<accession>A0A9P8UAU3</accession>
<name>A0A9P8UAU3_9PEZI</name>
<dbReference type="RefSeq" id="XP_045951711.1">
    <property type="nucleotide sequence ID" value="XM_046104303.1"/>
</dbReference>
<gene>
    <name evidence="3" type="ORF">BKA67DRAFT_587155</name>
</gene>
<evidence type="ECO:0000313" key="3">
    <source>
        <dbReference type="EMBL" id="KAH6645197.1"/>
    </source>
</evidence>
<organism evidence="3 4">
    <name type="scientific">Truncatella angustata</name>
    <dbReference type="NCBI Taxonomy" id="152316"/>
    <lineage>
        <taxon>Eukaryota</taxon>
        <taxon>Fungi</taxon>
        <taxon>Dikarya</taxon>
        <taxon>Ascomycota</taxon>
        <taxon>Pezizomycotina</taxon>
        <taxon>Sordariomycetes</taxon>
        <taxon>Xylariomycetidae</taxon>
        <taxon>Amphisphaeriales</taxon>
        <taxon>Sporocadaceae</taxon>
        <taxon>Truncatella</taxon>
    </lineage>
</organism>
<dbReference type="Proteomes" id="UP000758603">
    <property type="component" value="Unassembled WGS sequence"/>
</dbReference>
<dbReference type="CDD" id="cd09917">
    <property type="entry name" value="F-box_SF"/>
    <property type="match status" value="1"/>
</dbReference>
<dbReference type="EMBL" id="JAGPXC010000012">
    <property type="protein sequence ID" value="KAH6645197.1"/>
    <property type="molecule type" value="Genomic_DNA"/>
</dbReference>
<feature type="domain" description="F-box" evidence="2">
    <location>
        <begin position="63"/>
        <end position="111"/>
    </location>
</feature>
<proteinExistence type="predicted"/>
<feature type="compositionally biased region" description="Basic residues" evidence="1">
    <location>
        <begin position="237"/>
        <end position="248"/>
    </location>
</feature>
<evidence type="ECO:0000256" key="1">
    <source>
        <dbReference type="SAM" id="MobiDB-lite"/>
    </source>
</evidence>